<dbReference type="GO" id="GO:0006749">
    <property type="term" value="P:glutathione metabolic process"/>
    <property type="evidence" value="ECO:0007669"/>
    <property type="project" value="InterPro"/>
</dbReference>
<dbReference type="Pfam" id="PF02798">
    <property type="entry name" value="GST_N"/>
    <property type="match status" value="2"/>
</dbReference>
<dbReference type="Gene3D" id="1.20.1050.10">
    <property type="match status" value="2"/>
</dbReference>
<dbReference type="GO" id="GO:0004364">
    <property type="term" value="F:glutathione transferase activity"/>
    <property type="evidence" value="ECO:0007669"/>
    <property type="project" value="UniProtKB-EC"/>
</dbReference>
<sequence>MGEVKVIGSTSSLFCTRVEWALKLKGVEYEYMHEDLRNKSPLLLKHNPVHKKVPVILHGDRAVAESLVILEYIDDTWKQNPLLPEDPYERSMARFWAKFSDEKAISQASPAVELGKTIMGEVKVIGSTSSLFCTRVEWALKLKGVEYEYIHEDVRNKSPLLLKHNPVHKKIPVILHRDRAVAESLVILEYIDDTLKQNPLLPEDPYERSTARFWAKFGDEKVRISVLNSLPWSEGEEKEKAIESARESLSFLEEQIEGKTFFGGEKIGFLDLAVGWIPLWLGIMEQIGEMKLLDAEKFPSLHEWSQNFIKIPLIKEALPPREELVDYFTPSVSYMRSLASQKQ</sequence>
<dbReference type="EMBL" id="JACTNZ010000002">
    <property type="protein sequence ID" value="KAG5563061.1"/>
    <property type="molecule type" value="Genomic_DNA"/>
</dbReference>
<dbReference type="FunFam" id="3.40.30.10:FF:000014">
    <property type="entry name" value="Tau class glutathione S-transferase"/>
    <property type="match status" value="2"/>
</dbReference>
<evidence type="ECO:0000256" key="2">
    <source>
        <dbReference type="ARBA" id="ARBA00012452"/>
    </source>
</evidence>
<dbReference type="SFLD" id="SFLDG00358">
    <property type="entry name" value="Main_(cytGST)"/>
    <property type="match status" value="2"/>
</dbReference>
<comment type="similarity">
    <text evidence="1">Belongs to the GST superfamily. HSP26 family.</text>
</comment>
<dbReference type="PROSITE" id="PS50405">
    <property type="entry name" value="GST_CTER"/>
    <property type="match status" value="1"/>
</dbReference>
<dbReference type="PANTHER" id="PTHR11260:SF614">
    <property type="entry name" value="GLUTATHIONE S-TRANSFERASE"/>
    <property type="match status" value="1"/>
</dbReference>
<dbReference type="InterPro" id="IPR036282">
    <property type="entry name" value="Glutathione-S-Trfase_C_sf"/>
</dbReference>
<dbReference type="InterPro" id="IPR045073">
    <property type="entry name" value="Omega/Tau-like"/>
</dbReference>
<dbReference type="InterPro" id="IPR040079">
    <property type="entry name" value="Glutathione_S-Trfase"/>
</dbReference>
<organism evidence="8 9">
    <name type="scientific">Rhododendron griersonianum</name>
    <dbReference type="NCBI Taxonomy" id="479676"/>
    <lineage>
        <taxon>Eukaryota</taxon>
        <taxon>Viridiplantae</taxon>
        <taxon>Streptophyta</taxon>
        <taxon>Embryophyta</taxon>
        <taxon>Tracheophyta</taxon>
        <taxon>Spermatophyta</taxon>
        <taxon>Magnoliopsida</taxon>
        <taxon>eudicotyledons</taxon>
        <taxon>Gunneridae</taxon>
        <taxon>Pentapetalae</taxon>
        <taxon>asterids</taxon>
        <taxon>Ericales</taxon>
        <taxon>Ericaceae</taxon>
        <taxon>Ericoideae</taxon>
        <taxon>Rhodoreae</taxon>
        <taxon>Rhododendron</taxon>
    </lineage>
</organism>
<dbReference type="SFLD" id="SFLDG01152">
    <property type="entry name" value="Main.3:_Omega-_and_Tau-like"/>
    <property type="match status" value="1"/>
</dbReference>
<dbReference type="AlphaFoldDB" id="A0AAV6LDP8"/>
<dbReference type="GO" id="GO:0005737">
    <property type="term" value="C:cytoplasm"/>
    <property type="evidence" value="ECO:0007669"/>
    <property type="project" value="TreeGrafter"/>
</dbReference>
<proteinExistence type="inferred from homology"/>
<keyword evidence="9" id="KW-1185">Reference proteome</keyword>
<feature type="domain" description="GST N-terminal" evidence="6">
    <location>
        <begin position="120"/>
        <end position="199"/>
    </location>
</feature>
<evidence type="ECO:0000313" key="9">
    <source>
        <dbReference type="Proteomes" id="UP000823749"/>
    </source>
</evidence>
<feature type="domain" description="GST C-terminal" evidence="7">
    <location>
        <begin position="204"/>
        <end position="328"/>
    </location>
</feature>
<dbReference type="InterPro" id="IPR004045">
    <property type="entry name" value="Glutathione_S-Trfase_N"/>
</dbReference>
<evidence type="ECO:0000313" key="8">
    <source>
        <dbReference type="EMBL" id="KAG5563061.1"/>
    </source>
</evidence>
<dbReference type="CDD" id="cd03058">
    <property type="entry name" value="GST_N_Tau"/>
    <property type="match status" value="2"/>
</dbReference>
<dbReference type="SUPFAM" id="SSF52833">
    <property type="entry name" value="Thioredoxin-like"/>
    <property type="match status" value="2"/>
</dbReference>
<dbReference type="PANTHER" id="PTHR11260">
    <property type="entry name" value="GLUTATHIONE S-TRANSFERASE, GST, SUPERFAMILY, GST DOMAIN CONTAINING"/>
    <property type="match status" value="1"/>
</dbReference>
<dbReference type="Gene3D" id="3.40.30.10">
    <property type="entry name" value="Glutaredoxin"/>
    <property type="match status" value="2"/>
</dbReference>
<comment type="caution">
    <text evidence="8">The sequence shown here is derived from an EMBL/GenBank/DDBJ whole genome shotgun (WGS) entry which is preliminary data.</text>
</comment>
<keyword evidence="3" id="KW-0808">Transferase</keyword>
<evidence type="ECO:0000256" key="4">
    <source>
        <dbReference type="ARBA" id="ARBA00047960"/>
    </source>
</evidence>
<dbReference type="Proteomes" id="UP000823749">
    <property type="component" value="Chromosome 2"/>
</dbReference>
<evidence type="ECO:0000256" key="1">
    <source>
        <dbReference type="ARBA" id="ARBA00009929"/>
    </source>
</evidence>
<feature type="domain" description="GST N-terminal" evidence="6">
    <location>
        <begin position="2"/>
        <end position="81"/>
    </location>
</feature>
<gene>
    <name evidence="8" type="ORF">RHGRI_005718</name>
</gene>
<dbReference type="InterPro" id="IPR045074">
    <property type="entry name" value="GST_C_Tau"/>
</dbReference>
<evidence type="ECO:0000259" key="7">
    <source>
        <dbReference type="PROSITE" id="PS50405"/>
    </source>
</evidence>
<dbReference type="CDD" id="cd03185">
    <property type="entry name" value="GST_C_Tau"/>
    <property type="match status" value="1"/>
</dbReference>
<evidence type="ECO:0000256" key="5">
    <source>
        <dbReference type="ARBA" id="ARBA00071370"/>
    </source>
</evidence>
<protein>
    <recommendedName>
        <fullName evidence="5">Probable glutathione S-transferase</fullName>
        <ecNumber evidence="2">2.5.1.18</ecNumber>
    </recommendedName>
</protein>
<evidence type="ECO:0000256" key="3">
    <source>
        <dbReference type="ARBA" id="ARBA00022679"/>
    </source>
</evidence>
<dbReference type="PROSITE" id="PS50404">
    <property type="entry name" value="GST_NTER"/>
    <property type="match status" value="2"/>
</dbReference>
<dbReference type="InterPro" id="IPR004046">
    <property type="entry name" value="GST_C"/>
</dbReference>
<dbReference type="SUPFAM" id="SSF47616">
    <property type="entry name" value="GST C-terminal domain-like"/>
    <property type="match status" value="1"/>
</dbReference>
<dbReference type="InterPro" id="IPR010987">
    <property type="entry name" value="Glutathione-S-Trfase_C-like"/>
</dbReference>
<dbReference type="SFLD" id="SFLDS00019">
    <property type="entry name" value="Glutathione_Transferase_(cytos"/>
    <property type="match status" value="2"/>
</dbReference>
<dbReference type="FunFam" id="1.20.1050.10:FF:000012">
    <property type="entry name" value="Tau class glutathione S-transferase"/>
    <property type="match status" value="1"/>
</dbReference>
<dbReference type="EC" id="2.5.1.18" evidence="2"/>
<name>A0AAV6LDP8_9ERIC</name>
<accession>A0AAV6LDP8</accession>
<reference evidence="8" key="1">
    <citation type="submission" date="2020-08" db="EMBL/GenBank/DDBJ databases">
        <title>Plant Genome Project.</title>
        <authorList>
            <person name="Zhang R.-G."/>
        </authorList>
    </citation>
    <scope>NUCLEOTIDE SEQUENCE</scope>
    <source>
        <strain evidence="8">WSP0</strain>
        <tissue evidence="8">Leaf</tissue>
    </source>
</reference>
<dbReference type="Pfam" id="PF00043">
    <property type="entry name" value="GST_C"/>
    <property type="match status" value="1"/>
</dbReference>
<evidence type="ECO:0000259" key="6">
    <source>
        <dbReference type="PROSITE" id="PS50404"/>
    </source>
</evidence>
<dbReference type="InterPro" id="IPR036249">
    <property type="entry name" value="Thioredoxin-like_sf"/>
</dbReference>
<comment type="catalytic activity">
    <reaction evidence="4">
        <text>RX + glutathione = an S-substituted glutathione + a halide anion + H(+)</text>
        <dbReference type="Rhea" id="RHEA:16437"/>
        <dbReference type="ChEBI" id="CHEBI:15378"/>
        <dbReference type="ChEBI" id="CHEBI:16042"/>
        <dbReference type="ChEBI" id="CHEBI:17792"/>
        <dbReference type="ChEBI" id="CHEBI:57925"/>
        <dbReference type="ChEBI" id="CHEBI:90779"/>
        <dbReference type="EC" id="2.5.1.18"/>
    </reaction>
</comment>